<sequence>MGFNPDDIVTVEPNCAGWFAPCTRDITRHQLGQLLLSFDDMASGTQDRVPDHAQIWPSPEAAYVSAPSIDDELDWLNLTANASYDEDLDRDWYLRNAAALDRIALGESTSERACPDEAEATAVLLLDLDQVSRDYDPRAYVRQQYALWRTAQGTGPEPSRS</sequence>
<keyword evidence="2" id="KW-1185">Reference proteome</keyword>
<evidence type="ECO:0000313" key="2">
    <source>
        <dbReference type="Proteomes" id="UP000262477"/>
    </source>
</evidence>
<organism evidence="1 2">
    <name type="scientific">Streptomyces inhibens</name>
    <dbReference type="NCBI Taxonomy" id="2293571"/>
    <lineage>
        <taxon>Bacteria</taxon>
        <taxon>Bacillati</taxon>
        <taxon>Actinomycetota</taxon>
        <taxon>Actinomycetes</taxon>
        <taxon>Kitasatosporales</taxon>
        <taxon>Streptomycetaceae</taxon>
        <taxon>Streptomyces</taxon>
    </lineage>
</organism>
<dbReference type="OrthoDB" id="4322784at2"/>
<evidence type="ECO:0000313" key="1">
    <source>
        <dbReference type="EMBL" id="REK87586.1"/>
    </source>
</evidence>
<dbReference type="RefSeq" id="WP_128509687.1">
    <property type="nucleotide sequence ID" value="NZ_QUAC01000209.1"/>
</dbReference>
<comment type="caution">
    <text evidence="1">The sequence shown here is derived from an EMBL/GenBank/DDBJ whole genome shotgun (WGS) entry which is preliminary data.</text>
</comment>
<name>A0A371PYL9_STRIH</name>
<dbReference type="EMBL" id="QUAC01000209">
    <property type="protein sequence ID" value="REK87586.1"/>
    <property type="molecule type" value="Genomic_DNA"/>
</dbReference>
<accession>A0A371PYL9</accession>
<dbReference type="AlphaFoldDB" id="A0A371PYL9"/>
<gene>
    <name evidence="1" type="ORF">DY245_26305</name>
</gene>
<protein>
    <submittedName>
        <fullName evidence="1">Uncharacterized protein</fullName>
    </submittedName>
</protein>
<reference evidence="1 2" key="1">
    <citation type="submission" date="2018-08" db="EMBL/GenBank/DDBJ databases">
        <title>Streptomyces NEAU-D10 sp. nov., a novel Actinomycete isolated from soil.</title>
        <authorList>
            <person name="Jin L."/>
        </authorList>
    </citation>
    <scope>NUCLEOTIDE SEQUENCE [LARGE SCALE GENOMIC DNA]</scope>
    <source>
        <strain evidence="1 2">NEAU-D10</strain>
    </source>
</reference>
<dbReference type="Proteomes" id="UP000262477">
    <property type="component" value="Unassembled WGS sequence"/>
</dbReference>
<proteinExistence type="predicted"/>